<reference evidence="2" key="1">
    <citation type="submission" date="2015-01" db="EMBL/GenBank/DDBJ databases">
        <authorList>
            <person name="Paterson Steve"/>
        </authorList>
    </citation>
    <scope>NUCLEOTIDE SEQUENCE [LARGE SCALE GENOMIC DNA]</scope>
    <source>
        <strain evidence="2">OBR1</strain>
    </source>
</reference>
<dbReference type="Proteomes" id="UP000044377">
    <property type="component" value="Unassembled WGS sequence"/>
</dbReference>
<dbReference type="InterPro" id="IPR029058">
    <property type="entry name" value="AB_hydrolase_fold"/>
</dbReference>
<gene>
    <name evidence="1" type="ORF">BN1221_04891</name>
</gene>
<protein>
    <submittedName>
        <fullName evidence="1">Uncharacterized protein</fullName>
    </submittedName>
</protein>
<proteinExistence type="predicted"/>
<dbReference type="Gene3D" id="3.40.50.1820">
    <property type="entry name" value="alpha/beta hydrolase"/>
    <property type="match status" value="1"/>
</dbReference>
<dbReference type="AlphaFoldDB" id="A0A0G4K2M3"/>
<accession>A0A0G4K2M3</accession>
<dbReference type="EMBL" id="CGIG01000001">
    <property type="protein sequence ID" value="CPR21446.1"/>
    <property type="molecule type" value="Genomic_DNA"/>
</dbReference>
<organism evidence="1 2">
    <name type="scientific">Brenneria goodwinii</name>
    <dbReference type="NCBI Taxonomy" id="1109412"/>
    <lineage>
        <taxon>Bacteria</taxon>
        <taxon>Pseudomonadati</taxon>
        <taxon>Pseudomonadota</taxon>
        <taxon>Gammaproteobacteria</taxon>
        <taxon>Enterobacterales</taxon>
        <taxon>Pectobacteriaceae</taxon>
        <taxon>Brenneria</taxon>
    </lineage>
</organism>
<evidence type="ECO:0000313" key="1">
    <source>
        <dbReference type="EMBL" id="CPR21446.1"/>
    </source>
</evidence>
<name>A0A0G4K2M3_9GAMM</name>
<evidence type="ECO:0000313" key="2">
    <source>
        <dbReference type="Proteomes" id="UP000044377"/>
    </source>
</evidence>
<dbReference type="STRING" id="1109412.BN1221_04891"/>
<sequence length="39" mass="4552">MLNCRFEVFNEADHFLPEDAPEKLAVLISEFIKTPMEIN</sequence>
<keyword evidence="2" id="KW-1185">Reference proteome</keyword>